<reference evidence="1" key="1">
    <citation type="submission" date="2023-04" db="EMBL/GenBank/DDBJ databases">
        <authorList>
            <consortium name="ELIXIR-Norway"/>
        </authorList>
    </citation>
    <scope>NUCLEOTIDE SEQUENCE [LARGE SCALE GENOMIC DNA]</scope>
</reference>
<accession>A0ABN8ZZB3</accession>
<dbReference type="Proteomes" id="UP001176941">
    <property type="component" value="Chromosome 9"/>
</dbReference>
<keyword evidence="2" id="KW-1185">Reference proteome</keyword>
<organism evidence="1 2">
    <name type="scientific">Rangifer tarandus platyrhynchus</name>
    <name type="common">Svalbard reindeer</name>
    <dbReference type="NCBI Taxonomy" id="3082113"/>
    <lineage>
        <taxon>Eukaryota</taxon>
        <taxon>Metazoa</taxon>
        <taxon>Chordata</taxon>
        <taxon>Craniata</taxon>
        <taxon>Vertebrata</taxon>
        <taxon>Euteleostomi</taxon>
        <taxon>Mammalia</taxon>
        <taxon>Eutheria</taxon>
        <taxon>Laurasiatheria</taxon>
        <taxon>Artiodactyla</taxon>
        <taxon>Ruminantia</taxon>
        <taxon>Pecora</taxon>
        <taxon>Cervidae</taxon>
        <taxon>Odocoileinae</taxon>
        <taxon>Rangifer</taxon>
    </lineage>
</organism>
<evidence type="ECO:0000313" key="2">
    <source>
        <dbReference type="Proteomes" id="UP001176941"/>
    </source>
</evidence>
<sequence length="118" mass="12400">MAFSWQEEMVSCVENLLAHVTPGLCRAHHLRPCGNPSLLSTPRGCGSSITQGWGASLASGDPLALTSVLPVTHSGSGTSLLCTYVWKMKGPTLVLLTPSKSSADGVPFTCTQCPSVKW</sequence>
<gene>
    <name evidence="1" type="ORF">MRATA1EN1_LOCUS28289</name>
</gene>
<protein>
    <submittedName>
        <fullName evidence="1">Uncharacterized protein</fullName>
    </submittedName>
</protein>
<dbReference type="EMBL" id="OX459945">
    <property type="protein sequence ID" value="CAI9179327.1"/>
    <property type="molecule type" value="Genomic_DNA"/>
</dbReference>
<name>A0ABN8ZZB3_RANTA</name>
<proteinExistence type="predicted"/>
<evidence type="ECO:0000313" key="1">
    <source>
        <dbReference type="EMBL" id="CAI9179327.1"/>
    </source>
</evidence>